<evidence type="ECO:0000256" key="3">
    <source>
        <dbReference type="ARBA" id="ARBA00023082"/>
    </source>
</evidence>
<dbReference type="PANTHER" id="PTHR43133">
    <property type="entry name" value="RNA POLYMERASE ECF-TYPE SIGMA FACTO"/>
    <property type="match status" value="1"/>
</dbReference>
<evidence type="ECO:0000313" key="7">
    <source>
        <dbReference type="EMBL" id="KAA2244548.1"/>
    </source>
</evidence>
<protein>
    <submittedName>
        <fullName evidence="7">Sigma-70 family RNA polymerase sigma factor</fullName>
    </submittedName>
</protein>
<accession>A0A5B2W0T5</accession>
<dbReference type="SUPFAM" id="SSF88659">
    <property type="entry name" value="Sigma3 and sigma4 domains of RNA polymerase sigma factors"/>
    <property type="match status" value="1"/>
</dbReference>
<dbReference type="Gene3D" id="1.10.10.10">
    <property type="entry name" value="Winged helix-like DNA-binding domain superfamily/Winged helix DNA-binding domain"/>
    <property type="match status" value="1"/>
</dbReference>
<proteinExistence type="inferred from homology"/>
<dbReference type="Gene3D" id="1.10.1740.10">
    <property type="match status" value="1"/>
</dbReference>
<dbReference type="Pfam" id="PF04542">
    <property type="entry name" value="Sigma70_r2"/>
    <property type="match status" value="1"/>
</dbReference>
<feature type="domain" description="RNA polymerase sigma factor 70 region 4 type 2" evidence="6">
    <location>
        <begin position="124"/>
        <end position="173"/>
    </location>
</feature>
<dbReference type="RefSeq" id="WP_149835946.1">
    <property type="nucleotide sequence ID" value="NZ_VUOC01000001.1"/>
</dbReference>
<keyword evidence="3" id="KW-0731">Sigma factor</keyword>
<evidence type="ECO:0000259" key="6">
    <source>
        <dbReference type="Pfam" id="PF08281"/>
    </source>
</evidence>
<reference evidence="7 8" key="2">
    <citation type="submission" date="2019-09" db="EMBL/GenBank/DDBJ databases">
        <authorList>
            <person name="Jin C."/>
        </authorList>
    </citation>
    <scope>NUCLEOTIDE SEQUENCE [LARGE SCALE GENOMIC DNA]</scope>
    <source>
        <strain evidence="7 8">BN140078</strain>
    </source>
</reference>
<dbReference type="InterPro" id="IPR014284">
    <property type="entry name" value="RNA_pol_sigma-70_dom"/>
</dbReference>
<dbReference type="EMBL" id="VUOC01000001">
    <property type="protein sequence ID" value="KAA2244548.1"/>
    <property type="molecule type" value="Genomic_DNA"/>
</dbReference>
<dbReference type="InterPro" id="IPR036388">
    <property type="entry name" value="WH-like_DNA-bd_sf"/>
</dbReference>
<evidence type="ECO:0000256" key="1">
    <source>
        <dbReference type="ARBA" id="ARBA00010641"/>
    </source>
</evidence>
<dbReference type="InterPro" id="IPR039425">
    <property type="entry name" value="RNA_pol_sigma-70-like"/>
</dbReference>
<sequence>MENYLIDDTSLLSSLKSGDYAAFNTVYRLYSKTLYLFLQYRLQDEDLCSDILQDIFVALWEKRATLQPDGCLEAYLHQIARFKIVDIYRKNIKSKKYFSDFREYFGAEYYVITETLDHKSNLAAVMHTIDQLPRKMKKIFMLSRFEHFTVDNIATRLAISPQTVKNQLTKALRILRTHHTNIDLSVCFIFLLHHALTFFLKK</sequence>
<keyword evidence="8" id="KW-1185">Reference proteome</keyword>
<dbReference type="InterPro" id="IPR007627">
    <property type="entry name" value="RNA_pol_sigma70_r2"/>
</dbReference>
<dbReference type="GO" id="GO:0003677">
    <property type="term" value="F:DNA binding"/>
    <property type="evidence" value="ECO:0007669"/>
    <property type="project" value="InterPro"/>
</dbReference>
<dbReference type="InterPro" id="IPR013324">
    <property type="entry name" value="RNA_pol_sigma_r3/r4-like"/>
</dbReference>
<dbReference type="InterPro" id="IPR013325">
    <property type="entry name" value="RNA_pol_sigma_r2"/>
</dbReference>
<gene>
    <name evidence="7" type="ORF">F0L74_00805</name>
</gene>
<evidence type="ECO:0000259" key="5">
    <source>
        <dbReference type="Pfam" id="PF04542"/>
    </source>
</evidence>
<evidence type="ECO:0000256" key="2">
    <source>
        <dbReference type="ARBA" id="ARBA00023015"/>
    </source>
</evidence>
<dbReference type="Pfam" id="PF08281">
    <property type="entry name" value="Sigma70_r4_2"/>
    <property type="match status" value="1"/>
</dbReference>
<reference evidence="7 8" key="1">
    <citation type="submission" date="2019-09" db="EMBL/GenBank/DDBJ databases">
        <title>Chitinophaga ginsengihumi sp. nov., isolated from soil of ginseng rhizosphere.</title>
        <authorList>
            <person name="Lee J."/>
        </authorList>
    </citation>
    <scope>NUCLEOTIDE SEQUENCE [LARGE SCALE GENOMIC DNA]</scope>
    <source>
        <strain evidence="7 8">BN140078</strain>
    </source>
</reference>
<comment type="similarity">
    <text evidence="1">Belongs to the sigma-70 factor family. ECF subfamily.</text>
</comment>
<keyword evidence="4" id="KW-0804">Transcription</keyword>
<dbReference type="GO" id="GO:0016987">
    <property type="term" value="F:sigma factor activity"/>
    <property type="evidence" value="ECO:0007669"/>
    <property type="project" value="UniProtKB-KW"/>
</dbReference>
<evidence type="ECO:0000256" key="4">
    <source>
        <dbReference type="ARBA" id="ARBA00023163"/>
    </source>
</evidence>
<name>A0A5B2W0T5_9BACT</name>
<comment type="caution">
    <text evidence="7">The sequence shown here is derived from an EMBL/GenBank/DDBJ whole genome shotgun (WGS) entry which is preliminary data.</text>
</comment>
<dbReference type="AlphaFoldDB" id="A0A5B2W0T5"/>
<dbReference type="InterPro" id="IPR013249">
    <property type="entry name" value="RNA_pol_sigma70_r4_t2"/>
</dbReference>
<feature type="domain" description="RNA polymerase sigma-70 region 2" evidence="5">
    <location>
        <begin position="27"/>
        <end position="91"/>
    </location>
</feature>
<dbReference type="NCBIfam" id="TIGR02937">
    <property type="entry name" value="sigma70-ECF"/>
    <property type="match status" value="1"/>
</dbReference>
<dbReference type="Proteomes" id="UP000324611">
    <property type="component" value="Unassembled WGS sequence"/>
</dbReference>
<dbReference type="GO" id="GO:0006352">
    <property type="term" value="P:DNA-templated transcription initiation"/>
    <property type="evidence" value="ECO:0007669"/>
    <property type="project" value="InterPro"/>
</dbReference>
<dbReference type="SUPFAM" id="SSF88946">
    <property type="entry name" value="Sigma2 domain of RNA polymerase sigma factors"/>
    <property type="match status" value="1"/>
</dbReference>
<dbReference type="PANTHER" id="PTHR43133:SF46">
    <property type="entry name" value="RNA POLYMERASE SIGMA-70 FACTOR ECF SUBFAMILY"/>
    <property type="match status" value="1"/>
</dbReference>
<keyword evidence="2" id="KW-0805">Transcription regulation</keyword>
<organism evidence="7 8">
    <name type="scientific">Chitinophaga agrisoli</name>
    <dbReference type="NCBI Taxonomy" id="2607653"/>
    <lineage>
        <taxon>Bacteria</taxon>
        <taxon>Pseudomonadati</taxon>
        <taxon>Bacteroidota</taxon>
        <taxon>Chitinophagia</taxon>
        <taxon>Chitinophagales</taxon>
        <taxon>Chitinophagaceae</taxon>
        <taxon>Chitinophaga</taxon>
    </lineage>
</organism>
<evidence type="ECO:0000313" key="8">
    <source>
        <dbReference type="Proteomes" id="UP000324611"/>
    </source>
</evidence>